<evidence type="ECO:0000313" key="2">
    <source>
        <dbReference type="EMBL" id="QDR82806.1"/>
    </source>
</evidence>
<dbReference type="Proteomes" id="UP000320776">
    <property type="component" value="Chromosome"/>
</dbReference>
<reference evidence="2 3" key="1">
    <citation type="submission" date="2019-02" db="EMBL/GenBank/DDBJ databases">
        <title>Closed genome of Sporomusa termitida DSM 4440.</title>
        <authorList>
            <person name="Poehlein A."/>
            <person name="Daniel R."/>
        </authorList>
    </citation>
    <scope>NUCLEOTIDE SEQUENCE [LARGE SCALE GENOMIC DNA]</scope>
    <source>
        <strain evidence="2 3">DSM 4440</strain>
    </source>
</reference>
<feature type="domain" description="SipL SPOCS" evidence="1">
    <location>
        <begin position="42"/>
        <end position="120"/>
    </location>
</feature>
<keyword evidence="3" id="KW-1185">Reference proteome</keyword>
<dbReference type="KEGG" id="sted:SPTER_42370"/>
<dbReference type="AlphaFoldDB" id="A0A517DZX5"/>
<dbReference type="RefSeq" id="WP_170233351.1">
    <property type="nucleotide sequence ID" value="NZ_CP036259.1"/>
</dbReference>
<protein>
    <recommendedName>
        <fullName evidence="1">SipL SPOCS domain-containing protein</fullName>
    </recommendedName>
</protein>
<dbReference type="EMBL" id="CP036259">
    <property type="protein sequence ID" value="QDR82806.1"/>
    <property type="molecule type" value="Genomic_DNA"/>
</dbReference>
<evidence type="ECO:0000313" key="3">
    <source>
        <dbReference type="Proteomes" id="UP000320776"/>
    </source>
</evidence>
<organism evidence="2 3">
    <name type="scientific">Sporomusa termitida</name>
    <dbReference type="NCBI Taxonomy" id="2377"/>
    <lineage>
        <taxon>Bacteria</taxon>
        <taxon>Bacillati</taxon>
        <taxon>Bacillota</taxon>
        <taxon>Negativicutes</taxon>
        <taxon>Selenomonadales</taxon>
        <taxon>Sporomusaceae</taxon>
        <taxon>Sporomusa</taxon>
    </lineage>
</organism>
<dbReference type="Pfam" id="PF12673">
    <property type="entry name" value="SipL"/>
    <property type="match status" value="1"/>
</dbReference>
<proteinExistence type="predicted"/>
<name>A0A517DZX5_9FIRM</name>
<dbReference type="InterPro" id="IPR024300">
    <property type="entry name" value="SipL_SPOCS_dom"/>
</dbReference>
<gene>
    <name evidence="2" type="ORF">SPTER_42370</name>
</gene>
<sequence>MDNTLINVTGICDVCKIELHDDDSWTEITVPGNLILPKEKPDIEQLISSKTIVRIIRQKVIVTPSTERAPNFEGKLLTGRKLIVEGEICQSITYTADLCNQPVHSARFIIPFSAYIVTPKCVRIIDKVTCCERTLDSLFINYQINPCVENVFIQEISKRRIRQNVLLFLHAIPVTTSGR</sequence>
<evidence type="ECO:0000259" key="1">
    <source>
        <dbReference type="Pfam" id="PF12673"/>
    </source>
</evidence>
<accession>A0A517DZX5</accession>